<proteinExistence type="predicted"/>
<keyword evidence="1" id="KW-0238">DNA-binding</keyword>
<dbReference type="AlphaFoldDB" id="A0A1A5YLI8"/>
<dbReference type="Proteomes" id="UP000092024">
    <property type="component" value="Unassembled WGS sequence"/>
</dbReference>
<evidence type="ECO:0000259" key="3">
    <source>
        <dbReference type="PROSITE" id="PS50943"/>
    </source>
</evidence>
<sequence length="144" mass="15901">MSGIGTRIKELRKRHDISQEELAAQIKVSRGNVGDWERGRAKPGADALIALSSYFSVSIDWILNGQEFQTPHMKRWPQTMPGDNITPEDIELLAKLKRLSEKERWKVEGYIDAIAGGSAIQSKKPMEKLSPSPNGEEAAASEGA</sequence>
<gene>
    <name evidence="4" type="ORF">A7K91_24650</name>
</gene>
<evidence type="ECO:0000256" key="2">
    <source>
        <dbReference type="SAM" id="MobiDB-lite"/>
    </source>
</evidence>
<accession>A0A1A5YLI8</accession>
<dbReference type="EMBL" id="LYPA01000047">
    <property type="protein sequence ID" value="OBR66408.1"/>
    <property type="molecule type" value="Genomic_DNA"/>
</dbReference>
<dbReference type="SMART" id="SM00530">
    <property type="entry name" value="HTH_XRE"/>
    <property type="match status" value="1"/>
</dbReference>
<dbReference type="Gene3D" id="1.10.260.40">
    <property type="entry name" value="lambda repressor-like DNA-binding domains"/>
    <property type="match status" value="1"/>
</dbReference>
<evidence type="ECO:0000313" key="4">
    <source>
        <dbReference type="EMBL" id="OBR66408.1"/>
    </source>
</evidence>
<organism evidence="4 5">
    <name type="scientific">Paenibacillus oryzae</name>
    <dbReference type="NCBI Taxonomy" id="1844972"/>
    <lineage>
        <taxon>Bacteria</taxon>
        <taxon>Bacillati</taxon>
        <taxon>Bacillota</taxon>
        <taxon>Bacilli</taxon>
        <taxon>Bacillales</taxon>
        <taxon>Paenibacillaceae</taxon>
        <taxon>Paenibacillus</taxon>
    </lineage>
</organism>
<dbReference type="PROSITE" id="PS50943">
    <property type="entry name" value="HTH_CROC1"/>
    <property type="match status" value="1"/>
</dbReference>
<dbReference type="InterPro" id="IPR010982">
    <property type="entry name" value="Lambda_DNA-bd_dom_sf"/>
</dbReference>
<evidence type="ECO:0000256" key="1">
    <source>
        <dbReference type="ARBA" id="ARBA00023125"/>
    </source>
</evidence>
<dbReference type="GO" id="GO:0003677">
    <property type="term" value="F:DNA binding"/>
    <property type="evidence" value="ECO:0007669"/>
    <property type="project" value="UniProtKB-KW"/>
</dbReference>
<dbReference type="SUPFAM" id="SSF47413">
    <property type="entry name" value="lambda repressor-like DNA-binding domains"/>
    <property type="match status" value="1"/>
</dbReference>
<protein>
    <recommendedName>
        <fullName evidence="3">HTH cro/C1-type domain-containing protein</fullName>
    </recommendedName>
</protein>
<dbReference type="InterPro" id="IPR001387">
    <property type="entry name" value="Cro/C1-type_HTH"/>
</dbReference>
<evidence type="ECO:0000313" key="5">
    <source>
        <dbReference type="Proteomes" id="UP000092024"/>
    </source>
</evidence>
<keyword evidence="5" id="KW-1185">Reference proteome</keyword>
<feature type="region of interest" description="Disordered" evidence="2">
    <location>
        <begin position="121"/>
        <end position="144"/>
    </location>
</feature>
<dbReference type="CDD" id="cd00093">
    <property type="entry name" value="HTH_XRE"/>
    <property type="match status" value="1"/>
</dbReference>
<dbReference type="PANTHER" id="PTHR46558:SF11">
    <property type="entry name" value="HTH-TYPE TRANSCRIPTIONAL REGULATOR XRE"/>
    <property type="match status" value="1"/>
</dbReference>
<dbReference type="PANTHER" id="PTHR46558">
    <property type="entry name" value="TRACRIPTIONAL REGULATORY PROTEIN-RELATED-RELATED"/>
    <property type="match status" value="1"/>
</dbReference>
<comment type="caution">
    <text evidence="4">The sequence shown here is derived from an EMBL/GenBank/DDBJ whole genome shotgun (WGS) entry which is preliminary data.</text>
</comment>
<name>A0A1A5YLI8_9BACL</name>
<dbReference type="RefSeq" id="WP_068682108.1">
    <property type="nucleotide sequence ID" value="NZ_LYPA01000047.1"/>
</dbReference>
<dbReference type="Pfam" id="PF01381">
    <property type="entry name" value="HTH_3"/>
    <property type="match status" value="1"/>
</dbReference>
<reference evidence="4 5" key="1">
    <citation type="submission" date="2016-05" db="EMBL/GenBank/DDBJ databases">
        <title>Paenibacillus oryzae. sp. nov., isolated from the rice root.</title>
        <authorList>
            <person name="Zhang J."/>
            <person name="Zhang X."/>
        </authorList>
    </citation>
    <scope>NUCLEOTIDE SEQUENCE [LARGE SCALE GENOMIC DNA]</scope>
    <source>
        <strain evidence="4 5">1DrF-4</strain>
    </source>
</reference>
<feature type="domain" description="HTH cro/C1-type" evidence="3">
    <location>
        <begin position="8"/>
        <end position="62"/>
    </location>
</feature>
<dbReference type="STRING" id="1844972.A7K91_24650"/>